<keyword evidence="2" id="KW-1185">Reference proteome</keyword>
<name>A0ABW4FU67_9PSEU</name>
<dbReference type="EMBL" id="JBHUCP010000026">
    <property type="protein sequence ID" value="MFD1533840.1"/>
    <property type="molecule type" value="Genomic_DNA"/>
</dbReference>
<evidence type="ECO:0000313" key="2">
    <source>
        <dbReference type="Proteomes" id="UP001597145"/>
    </source>
</evidence>
<accession>A0ABW4FU67</accession>
<protein>
    <submittedName>
        <fullName evidence="1">Uncharacterized protein</fullName>
    </submittedName>
</protein>
<comment type="caution">
    <text evidence="1">The sequence shown here is derived from an EMBL/GenBank/DDBJ whole genome shotgun (WGS) entry which is preliminary data.</text>
</comment>
<dbReference type="RefSeq" id="WP_343977596.1">
    <property type="nucleotide sequence ID" value="NZ_BAAAJG010000009.1"/>
</dbReference>
<gene>
    <name evidence="1" type="ORF">ACFSCY_30935</name>
</gene>
<organism evidence="1 2">
    <name type="scientific">Pseudonocardia aurantiaca</name>
    <dbReference type="NCBI Taxonomy" id="75290"/>
    <lineage>
        <taxon>Bacteria</taxon>
        <taxon>Bacillati</taxon>
        <taxon>Actinomycetota</taxon>
        <taxon>Actinomycetes</taxon>
        <taxon>Pseudonocardiales</taxon>
        <taxon>Pseudonocardiaceae</taxon>
        <taxon>Pseudonocardia</taxon>
    </lineage>
</organism>
<evidence type="ECO:0000313" key="1">
    <source>
        <dbReference type="EMBL" id="MFD1533840.1"/>
    </source>
</evidence>
<reference evidence="2" key="1">
    <citation type="journal article" date="2019" name="Int. J. Syst. Evol. Microbiol.">
        <title>The Global Catalogue of Microorganisms (GCM) 10K type strain sequencing project: providing services to taxonomists for standard genome sequencing and annotation.</title>
        <authorList>
            <consortium name="The Broad Institute Genomics Platform"/>
            <consortium name="The Broad Institute Genome Sequencing Center for Infectious Disease"/>
            <person name="Wu L."/>
            <person name="Ma J."/>
        </authorList>
    </citation>
    <scope>NUCLEOTIDE SEQUENCE [LARGE SCALE GENOMIC DNA]</scope>
    <source>
        <strain evidence="2">JCM 12165</strain>
    </source>
</reference>
<proteinExistence type="predicted"/>
<sequence>MFTCAEQEIGILVYAALFLAEDVEMVRILIERARAGLAVRLLLGDPDSPRMAERAAEEGVGPAFTARVHNAVAQFRPLLVTSGVEARQHETVLYNSIFRADDEMLINPQVHGIAAAYAPVLHLRRVEPGGMFATYADSFERVWAEAVPMNAPKPA</sequence>
<dbReference type="Proteomes" id="UP001597145">
    <property type="component" value="Unassembled WGS sequence"/>
</dbReference>